<accession>A0ABT0E1Y6</accession>
<reference evidence="1 2" key="1">
    <citation type="submission" date="2022-04" db="EMBL/GenBank/DDBJ databases">
        <authorList>
            <person name="Huq M.A."/>
        </authorList>
    </citation>
    <scope>NUCLEOTIDE SEQUENCE [LARGE SCALE GENOMIC DNA]</scope>
    <source>
        <strain evidence="1 2">MAH-33</strain>
    </source>
</reference>
<proteinExistence type="predicted"/>
<evidence type="ECO:0000313" key="1">
    <source>
        <dbReference type="EMBL" id="MCK0533389.1"/>
    </source>
</evidence>
<evidence type="ECO:0008006" key="3">
    <source>
        <dbReference type="Google" id="ProtNLM"/>
    </source>
</evidence>
<dbReference type="EMBL" id="JALKHS010000021">
    <property type="protein sequence ID" value="MCK0533389.1"/>
    <property type="molecule type" value="Genomic_DNA"/>
</dbReference>
<keyword evidence="2" id="KW-1185">Reference proteome</keyword>
<dbReference type="Proteomes" id="UP001203512">
    <property type="component" value="Unassembled WGS sequence"/>
</dbReference>
<dbReference type="RefSeq" id="WP_022681140.1">
    <property type="nucleotide sequence ID" value="NZ_JALKHS010000021.1"/>
</dbReference>
<comment type="caution">
    <text evidence="1">The sequence shown here is derived from an EMBL/GenBank/DDBJ whole genome shotgun (WGS) entry which is preliminary data.</text>
</comment>
<organism evidence="1 2">
    <name type="scientific">Sphingobium agri</name>
    <dbReference type="NCBI Taxonomy" id="2933566"/>
    <lineage>
        <taxon>Bacteria</taxon>
        <taxon>Pseudomonadati</taxon>
        <taxon>Pseudomonadota</taxon>
        <taxon>Alphaproteobacteria</taxon>
        <taxon>Sphingomonadales</taxon>
        <taxon>Sphingomonadaceae</taxon>
        <taxon>Sphingobium</taxon>
    </lineage>
</organism>
<name>A0ABT0E1Y6_9SPHN</name>
<sequence length="58" mass="6699">MDDELKARFRQFAERWRDDETVDDGGLTGRDLKVIAARLERLVAIRYASLDELAAMTK</sequence>
<protein>
    <recommendedName>
        <fullName evidence="3">General stress protein CsbD</fullName>
    </recommendedName>
</protein>
<gene>
    <name evidence="1" type="ORF">MU848_17505</name>
</gene>
<evidence type="ECO:0000313" key="2">
    <source>
        <dbReference type="Proteomes" id="UP001203512"/>
    </source>
</evidence>